<evidence type="ECO:0000256" key="6">
    <source>
        <dbReference type="SAM" id="Phobius"/>
    </source>
</evidence>
<keyword evidence="5 6" id="KW-0472">Membrane</keyword>
<evidence type="ECO:0000313" key="7">
    <source>
        <dbReference type="EMBL" id="OLY82598.1"/>
    </source>
</evidence>
<dbReference type="InterPro" id="IPR005226">
    <property type="entry name" value="UPF0014_fam"/>
</dbReference>
<comment type="caution">
    <text evidence="7">The sequence shown here is derived from an EMBL/GenBank/DDBJ whole genome shotgun (WGS) entry which is preliminary data.</text>
</comment>
<evidence type="ECO:0000256" key="2">
    <source>
        <dbReference type="ARBA" id="ARBA00005268"/>
    </source>
</evidence>
<keyword evidence="4 6" id="KW-1133">Transmembrane helix</keyword>
<evidence type="ECO:0000256" key="4">
    <source>
        <dbReference type="ARBA" id="ARBA00022989"/>
    </source>
</evidence>
<organism evidence="7 8">
    <name type="scientific">Smittium mucronatum</name>
    <dbReference type="NCBI Taxonomy" id="133383"/>
    <lineage>
        <taxon>Eukaryota</taxon>
        <taxon>Fungi</taxon>
        <taxon>Fungi incertae sedis</taxon>
        <taxon>Zoopagomycota</taxon>
        <taxon>Kickxellomycotina</taxon>
        <taxon>Harpellomycetes</taxon>
        <taxon>Harpellales</taxon>
        <taxon>Legeriomycetaceae</taxon>
        <taxon>Smittium</taxon>
    </lineage>
</organism>
<gene>
    <name evidence="7" type="ORF">AYI68_g3275</name>
</gene>
<feature type="transmembrane region" description="Helical" evidence="6">
    <location>
        <begin position="53"/>
        <end position="72"/>
    </location>
</feature>
<evidence type="ECO:0000256" key="3">
    <source>
        <dbReference type="ARBA" id="ARBA00022692"/>
    </source>
</evidence>
<evidence type="ECO:0000256" key="1">
    <source>
        <dbReference type="ARBA" id="ARBA00004141"/>
    </source>
</evidence>
<dbReference type="Pfam" id="PF03649">
    <property type="entry name" value="UPF0014"/>
    <property type="match status" value="1"/>
</dbReference>
<dbReference type="Proteomes" id="UP000187455">
    <property type="component" value="Unassembled WGS sequence"/>
</dbReference>
<dbReference type="OrthoDB" id="432685at2759"/>
<evidence type="ECO:0000313" key="8">
    <source>
        <dbReference type="Proteomes" id="UP000187455"/>
    </source>
</evidence>
<protein>
    <submittedName>
        <fullName evidence="7">UPF0014 membrane protein</fullName>
    </submittedName>
</protein>
<keyword evidence="3 6" id="KW-0812">Transmembrane</keyword>
<evidence type="ECO:0000256" key="5">
    <source>
        <dbReference type="ARBA" id="ARBA00023136"/>
    </source>
</evidence>
<comment type="subcellular location">
    <subcellularLocation>
        <location evidence="1">Membrane</location>
        <topology evidence="1">Multi-pass membrane protein</topology>
    </subcellularLocation>
</comment>
<keyword evidence="8" id="KW-1185">Reference proteome</keyword>
<dbReference type="GO" id="GO:0005886">
    <property type="term" value="C:plasma membrane"/>
    <property type="evidence" value="ECO:0007669"/>
    <property type="project" value="TreeGrafter"/>
</dbReference>
<proteinExistence type="inferred from homology"/>
<sequence length="125" mass="13832">MAAYEVTHWRIEEKVPGMFLTVFISIFFSSMFIGTIGNYYAMNTQPAWAAYKFVPTIGMLLGNTMIGVIFGIKSVLSSCIQTGDQIELYLSYGATRSEIVIPVLSKAMRAALIPTINGMRLFLSS</sequence>
<feature type="transmembrane region" description="Helical" evidence="6">
    <location>
        <begin position="18"/>
        <end position="41"/>
    </location>
</feature>
<dbReference type="AlphaFoldDB" id="A0A1R0H0E4"/>
<name>A0A1R0H0E4_9FUNG</name>
<comment type="similarity">
    <text evidence="2">Belongs to the UPF0014 family.</text>
</comment>
<dbReference type="EMBL" id="LSSL01001390">
    <property type="protein sequence ID" value="OLY82598.1"/>
    <property type="molecule type" value="Genomic_DNA"/>
</dbReference>
<reference evidence="7 8" key="1">
    <citation type="journal article" date="2016" name="Mol. Biol. Evol.">
        <title>Genome-Wide Survey of Gut Fungi (Harpellales) Reveals the First Horizontally Transferred Ubiquitin Gene from a Mosquito Host.</title>
        <authorList>
            <person name="Wang Y."/>
            <person name="White M.M."/>
            <person name="Kvist S."/>
            <person name="Moncalvo J.M."/>
        </authorList>
    </citation>
    <scope>NUCLEOTIDE SEQUENCE [LARGE SCALE GENOMIC DNA]</scope>
    <source>
        <strain evidence="7 8">ALG-7-W6</strain>
    </source>
</reference>
<dbReference type="PANTHER" id="PTHR30028:SF0">
    <property type="entry name" value="PROTEIN ALUMINUM SENSITIVE 3"/>
    <property type="match status" value="1"/>
</dbReference>
<dbReference type="PANTHER" id="PTHR30028">
    <property type="entry name" value="UPF0014 INNER MEMBRANE PROTEIN YBBM-RELATED"/>
    <property type="match status" value="1"/>
</dbReference>
<accession>A0A1R0H0E4</accession>